<evidence type="ECO:0000256" key="6">
    <source>
        <dbReference type="ARBA" id="ARBA00022833"/>
    </source>
</evidence>
<dbReference type="PROSITE" id="PS00758">
    <property type="entry name" value="ARGE_DAPE_CPG2_1"/>
    <property type="match status" value="1"/>
</dbReference>
<dbReference type="GO" id="GO:0016805">
    <property type="term" value="F:dipeptidase activity"/>
    <property type="evidence" value="ECO:0007669"/>
    <property type="project" value="UniProtKB-KW"/>
</dbReference>
<evidence type="ECO:0000256" key="1">
    <source>
        <dbReference type="ARBA" id="ARBA00001947"/>
    </source>
</evidence>
<evidence type="ECO:0000256" key="3">
    <source>
        <dbReference type="ARBA" id="ARBA00022670"/>
    </source>
</evidence>
<reference evidence="10" key="1">
    <citation type="journal article" date="2019" name="Int. J. Syst. Evol. Microbiol.">
        <title>The Global Catalogue of Microorganisms (GCM) 10K type strain sequencing project: providing services to taxonomists for standard genome sequencing and annotation.</title>
        <authorList>
            <consortium name="The Broad Institute Genomics Platform"/>
            <consortium name="The Broad Institute Genome Sequencing Center for Infectious Disease"/>
            <person name="Wu L."/>
            <person name="Ma J."/>
        </authorList>
    </citation>
    <scope>NUCLEOTIDE SEQUENCE [LARGE SCALE GENOMIC DNA]</scope>
    <source>
        <strain evidence="10">CCM 8937</strain>
    </source>
</reference>
<sequence length="469" mass="51102">MIDWLAEAKKYQDDLFRDLEMLLTIPSVRDTEKATAEFPLGPGPAEALTTMLDLADRDGFSTKNVDNVAGRIEYGVGTETLGVFGHLDVVPAGDGWHTDPFKPVVKDGRLYARGSADDKGPAMAAYYALKIVKDLNLPLSKKIHYILGTDEESEWFGINRYLEVEPAPDFGFSPDAEFPIINGEKGIASFKVTFKNALPITGSVQLRSFTSGIRENMVPQNAQAVLAGHNLDNLSDQFTDFAAENELIADAQLEDQGLILSLTGKGAHALEPDAGVNAGTYLALFLSQLSLDQAGQQYVQAIAEVMHLDSRGRQLGVAYHDQLMGDLTASPDIFNYQAGENNSVIINIRYPQGTSATTINQQIQTTLAKFGNNIQSEIFGHAQQPHYVPASDPLVQTLLKVYEHQTGHQGQEQIIGGGTYGRILKRGVAFGAQFPGQPNVMHQANEYMPVADIIKATAIYAEALYELAK</sequence>
<comment type="similarity">
    <text evidence="2">Belongs to the peptidase M20A family.</text>
</comment>
<protein>
    <submittedName>
        <fullName evidence="9">Dipeptidase PepV</fullName>
        <ecNumber evidence="9">3.4.13.-</ecNumber>
    </submittedName>
</protein>
<dbReference type="NCBIfam" id="TIGR01887">
    <property type="entry name" value="dipeptidaselike"/>
    <property type="match status" value="1"/>
</dbReference>
<dbReference type="SUPFAM" id="SSF53187">
    <property type="entry name" value="Zn-dependent exopeptidases"/>
    <property type="match status" value="1"/>
</dbReference>
<evidence type="ECO:0000256" key="2">
    <source>
        <dbReference type="ARBA" id="ARBA00006247"/>
    </source>
</evidence>
<name>A0ABW4BJM0_9LACO</name>
<evidence type="ECO:0000313" key="10">
    <source>
        <dbReference type="Proteomes" id="UP001597191"/>
    </source>
</evidence>
<dbReference type="Proteomes" id="UP001597191">
    <property type="component" value="Unassembled WGS sequence"/>
</dbReference>
<dbReference type="InterPro" id="IPR010964">
    <property type="entry name" value="M20A_pepV-rel"/>
</dbReference>
<evidence type="ECO:0000256" key="8">
    <source>
        <dbReference type="ARBA" id="ARBA00023049"/>
    </source>
</evidence>
<keyword evidence="5 9" id="KW-0378">Hydrolase</keyword>
<evidence type="ECO:0000256" key="7">
    <source>
        <dbReference type="ARBA" id="ARBA00022997"/>
    </source>
</evidence>
<dbReference type="Gene3D" id="3.30.70.360">
    <property type="match status" value="2"/>
</dbReference>
<dbReference type="InterPro" id="IPR011291">
    <property type="entry name" value="Pept_M20A_peptidaseV"/>
</dbReference>
<dbReference type="SUPFAM" id="SSF55031">
    <property type="entry name" value="Bacterial exopeptidase dimerisation domain"/>
    <property type="match status" value="1"/>
</dbReference>
<dbReference type="EC" id="3.4.13.-" evidence="9"/>
<dbReference type="InterPro" id="IPR050072">
    <property type="entry name" value="Peptidase_M20A"/>
</dbReference>
<dbReference type="NCBIfam" id="TIGR01886">
    <property type="entry name" value="dipeptidase"/>
    <property type="match status" value="1"/>
</dbReference>
<dbReference type="RefSeq" id="WP_125650927.1">
    <property type="nucleotide sequence ID" value="NZ_JBHTOH010000002.1"/>
</dbReference>
<proteinExistence type="inferred from homology"/>
<gene>
    <name evidence="9" type="primary">pepV</name>
    <name evidence="9" type="ORF">ACFQ4R_00205</name>
</gene>
<evidence type="ECO:0000313" key="9">
    <source>
        <dbReference type="EMBL" id="MFD1410053.1"/>
    </source>
</evidence>
<comment type="cofactor">
    <cofactor evidence="1">
        <name>Zn(2+)</name>
        <dbReference type="ChEBI" id="CHEBI:29105"/>
    </cofactor>
</comment>
<dbReference type="PANTHER" id="PTHR43808">
    <property type="entry name" value="ACETYLORNITHINE DEACETYLASE"/>
    <property type="match status" value="1"/>
</dbReference>
<dbReference type="EMBL" id="JBHTOH010000002">
    <property type="protein sequence ID" value="MFD1410053.1"/>
    <property type="molecule type" value="Genomic_DNA"/>
</dbReference>
<dbReference type="InterPro" id="IPR001261">
    <property type="entry name" value="ArgE/DapE_CS"/>
</dbReference>
<organism evidence="9 10">
    <name type="scientific">Lapidilactobacillus gannanensis</name>
    <dbReference type="NCBI Taxonomy" id="2486002"/>
    <lineage>
        <taxon>Bacteria</taxon>
        <taxon>Bacillati</taxon>
        <taxon>Bacillota</taxon>
        <taxon>Bacilli</taxon>
        <taxon>Lactobacillales</taxon>
        <taxon>Lactobacillaceae</taxon>
        <taxon>Lapidilactobacillus</taxon>
    </lineage>
</organism>
<accession>A0ABW4BJM0</accession>
<dbReference type="Gene3D" id="3.40.630.10">
    <property type="entry name" value="Zn peptidases"/>
    <property type="match status" value="1"/>
</dbReference>
<dbReference type="NCBIfam" id="NF005591">
    <property type="entry name" value="PRK07318.1"/>
    <property type="match status" value="1"/>
</dbReference>
<keyword evidence="7 9" id="KW-0224">Dipeptidase</keyword>
<evidence type="ECO:0000256" key="5">
    <source>
        <dbReference type="ARBA" id="ARBA00022801"/>
    </source>
</evidence>
<evidence type="ECO:0000256" key="4">
    <source>
        <dbReference type="ARBA" id="ARBA00022723"/>
    </source>
</evidence>
<keyword evidence="8" id="KW-0482">Metalloprotease</keyword>
<keyword evidence="3" id="KW-0645">Protease</keyword>
<keyword evidence="10" id="KW-1185">Reference proteome</keyword>
<dbReference type="PANTHER" id="PTHR43808:SF31">
    <property type="entry name" value="N-ACETYL-L-CITRULLINE DEACETYLASE"/>
    <property type="match status" value="1"/>
</dbReference>
<dbReference type="Pfam" id="PF01546">
    <property type="entry name" value="Peptidase_M20"/>
    <property type="match status" value="1"/>
</dbReference>
<dbReference type="InterPro" id="IPR036264">
    <property type="entry name" value="Bact_exopeptidase_dim_dom"/>
</dbReference>
<dbReference type="CDD" id="cd03888">
    <property type="entry name" value="M20_PepV"/>
    <property type="match status" value="1"/>
</dbReference>
<dbReference type="InterPro" id="IPR002933">
    <property type="entry name" value="Peptidase_M20"/>
</dbReference>
<keyword evidence="6" id="KW-0862">Zinc</keyword>
<keyword evidence="4" id="KW-0479">Metal-binding</keyword>
<comment type="caution">
    <text evidence="9">The sequence shown here is derived from an EMBL/GenBank/DDBJ whole genome shotgun (WGS) entry which is preliminary data.</text>
</comment>